<dbReference type="OrthoDB" id="9805728at2"/>
<dbReference type="PATRIC" id="fig|43658.5.peg.2510"/>
<evidence type="ECO:0000313" key="4">
    <source>
        <dbReference type="Proteomes" id="UP000033452"/>
    </source>
</evidence>
<comment type="caution">
    <text evidence="3">The sequence shown here is derived from an EMBL/GenBank/DDBJ whole genome shotgun (WGS) entry which is preliminary data.</text>
</comment>
<keyword evidence="4" id="KW-1185">Reference proteome</keyword>
<evidence type="ECO:0000259" key="2">
    <source>
        <dbReference type="Pfam" id="PF12706"/>
    </source>
</evidence>
<accession>A0A0F4QMQ5</accession>
<dbReference type="EMBL" id="JXYA01000026">
    <property type="protein sequence ID" value="KJZ08540.1"/>
    <property type="molecule type" value="Genomic_DNA"/>
</dbReference>
<dbReference type="Proteomes" id="UP000033452">
    <property type="component" value="Unassembled WGS sequence"/>
</dbReference>
<dbReference type="PANTHER" id="PTHR15032:SF4">
    <property type="entry name" value="N-ACYL-PHOSPHATIDYLETHANOLAMINE-HYDROLYZING PHOSPHOLIPASE D"/>
    <property type="match status" value="1"/>
</dbReference>
<feature type="signal peptide" evidence="1">
    <location>
        <begin position="1"/>
        <end position="21"/>
    </location>
</feature>
<feature type="domain" description="Metallo-beta-lactamase" evidence="2">
    <location>
        <begin position="113"/>
        <end position="315"/>
    </location>
</feature>
<reference evidence="3 4" key="1">
    <citation type="journal article" date="2015" name="BMC Genomics">
        <title>Genome mining reveals unlocked bioactive potential of marine Gram-negative bacteria.</title>
        <authorList>
            <person name="Machado H."/>
            <person name="Sonnenschein E.C."/>
            <person name="Melchiorsen J."/>
            <person name="Gram L."/>
        </authorList>
    </citation>
    <scope>NUCLEOTIDE SEQUENCE [LARGE SCALE GENOMIC DNA]</scope>
    <source>
        <strain evidence="3 4">S2471</strain>
    </source>
</reference>
<dbReference type="GO" id="GO:0016787">
    <property type="term" value="F:hydrolase activity"/>
    <property type="evidence" value="ECO:0007669"/>
    <property type="project" value="UniProtKB-KW"/>
</dbReference>
<feature type="chain" id="PRO_5002475942" evidence="1">
    <location>
        <begin position="22"/>
        <end position="361"/>
    </location>
</feature>
<keyword evidence="1" id="KW-0732">Signal</keyword>
<evidence type="ECO:0000313" key="3">
    <source>
        <dbReference type="EMBL" id="KJZ08540.1"/>
    </source>
</evidence>
<proteinExistence type="predicted"/>
<dbReference type="InterPro" id="IPR036866">
    <property type="entry name" value="RibonucZ/Hydroxyglut_hydro"/>
</dbReference>
<keyword evidence="3" id="KW-0378">Hydrolase</keyword>
<dbReference type="Pfam" id="PF12706">
    <property type="entry name" value="Lactamase_B_2"/>
    <property type="match status" value="1"/>
</dbReference>
<dbReference type="PANTHER" id="PTHR15032">
    <property type="entry name" value="N-ACYL-PHOSPHATIDYLETHANOLAMINE-HYDROLYZING PHOSPHOLIPASE D"/>
    <property type="match status" value="1"/>
</dbReference>
<dbReference type="SUPFAM" id="SSF56281">
    <property type="entry name" value="Metallo-hydrolase/oxidoreductase"/>
    <property type="match status" value="1"/>
</dbReference>
<dbReference type="AlphaFoldDB" id="A0A0F4QMQ5"/>
<sequence>MHKPYLALPFLICLSACTANQVEVTQSDQTVVKYKTSQGYTDRFANLYKQPERYPYTCEQDCYPPTPLIECRENMEQCRYIGERPDINSPLGFNVKWLGHASFLLTMPDGQQVLVDPVSQQFDWPVDLGFKWTGGFYRTEPLWPADQELNKLTSVVYSHIHYDHFNKADIDTLGTEPTYYTPLGFADYFASGGYKINEMAWYASAQQDQLNIHFVPAHHFSSRIVVPYLTEDNDATLWGGWIFEYQGKTLFYAGDTGYSPHFKDIQQKYGDIDVCLLPIASYHHEEYGNWYRNVHLTPEDMLVAADDLNCQQVVPWGYGNMSWKMGDLTSHSALFRLLHVKQTLAPQRPIYVLNEGESVTF</sequence>
<protein>
    <submittedName>
        <fullName evidence="3">Zn-dependent hydrolase</fullName>
    </submittedName>
</protein>
<dbReference type="InterPro" id="IPR001279">
    <property type="entry name" value="Metallo-B-lactamas"/>
</dbReference>
<evidence type="ECO:0000256" key="1">
    <source>
        <dbReference type="SAM" id="SignalP"/>
    </source>
</evidence>
<dbReference type="Gene3D" id="3.60.15.10">
    <property type="entry name" value="Ribonuclease Z/Hydroxyacylglutathione hydrolase-like"/>
    <property type="match status" value="1"/>
</dbReference>
<gene>
    <name evidence="3" type="ORF">TW77_11855</name>
</gene>
<organism evidence="3 4">
    <name type="scientific">Pseudoalteromonas rubra</name>
    <dbReference type="NCBI Taxonomy" id="43658"/>
    <lineage>
        <taxon>Bacteria</taxon>
        <taxon>Pseudomonadati</taxon>
        <taxon>Pseudomonadota</taxon>
        <taxon>Gammaproteobacteria</taxon>
        <taxon>Alteromonadales</taxon>
        <taxon>Pseudoalteromonadaceae</taxon>
        <taxon>Pseudoalteromonas</taxon>
    </lineage>
</organism>
<name>A0A0F4QMQ5_9GAMM</name>
<dbReference type="RefSeq" id="WP_046005193.1">
    <property type="nucleotide sequence ID" value="NZ_JXYA01000026.1"/>
</dbReference>
<dbReference type="GO" id="GO:0005737">
    <property type="term" value="C:cytoplasm"/>
    <property type="evidence" value="ECO:0007669"/>
    <property type="project" value="TreeGrafter"/>
</dbReference>